<reference evidence="1 2" key="1">
    <citation type="journal article" date="2014" name="Genome Announc.">
        <title>Complete genome sequence of Magnetospirillum gryphiswaldense MSR-1.</title>
        <authorList>
            <person name="Wang X."/>
            <person name="Wang Q."/>
            <person name="Zhang W."/>
            <person name="Wang Y."/>
            <person name="Li L."/>
            <person name="Wen T."/>
            <person name="Zhang T."/>
            <person name="Zhang Y."/>
            <person name="Xu J."/>
            <person name="Hu J."/>
            <person name="Li S."/>
            <person name="Liu L."/>
            <person name="Liu J."/>
            <person name="Jiang W."/>
            <person name="Tian J."/>
            <person name="Li Y."/>
            <person name="Schuler D."/>
            <person name="Wang L."/>
            <person name="Li J."/>
        </authorList>
    </citation>
    <scope>NUCLEOTIDE SEQUENCE [LARGE SCALE GENOMIC DNA]</scope>
    <source>
        <strain evidence="2">DSM 6361 / JCM 21280 / NBRC 15271 / MSR-1</strain>
    </source>
</reference>
<organism evidence="1 2">
    <name type="scientific">Magnetospirillum gryphiswaldense (strain DSM 6361 / JCM 21280 / NBRC 15271 / MSR-1)</name>
    <dbReference type="NCBI Taxonomy" id="431944"/>
    <lineage>
        <taxon>Bacteria</taxon>
        <taxon>Pseudomonadati</taxon>
        <taxon>Pseudomonadota</taxon>
        <taxon>Alphaproteobacteria</taxon>
        <taxon>Rhodospirillales</taxon>
        <taxon>Rhodospirillaceae</taxon>
        <taxon>Magnetospirillum</taxon>
    </lineage>
</organism>
<dbReference type="STRING" id="1430440.MGMSRv2__3432"/>
<sequence>MSYPYASGALLDQRNTYFYSVYGGRAFLSDWQAVRALVLVAPAAHPPAPRPVTLPSHPMAVDTGDLLEAVMAAPAVEAARPWLDELVKKFEVTKRIHQAYDQHFRAVDPTSFRDLALYVRLAEVFEAAYAMLGQLPLLNALLKVIDTLSAVLADLNMEQRARVALLALREREHVNALSARLGVG</sequence>
<dbReference type="Proteomes" id="UP000018922">
    <property type="component" value="Chromosome I"/>
</dbReference>
<accession>V6F5J1</accession>
<dbReference type="EMBL" id="HG794546">
    <property type="protein sequence ID" value="CDL00647.1"/>
    <property type="molecule type" value="Genomic_DNA"/>
</dbReference>
<protein>
    <submittedName>
        <fullName evidence="1">Uncharacterized protein</fullName>
    </submittedName>
</protein>
<name>V6F5J1_MAGGM</name>
<evidence type="ECO:0000313" key="2">
    <source>
        <dbReference type="Proteomes" id="UP000018922"/>
    </source>
</evidence>
<evidence type="ECO:0000313" key="1">
    <source>
        <dbReference type="EMBL" id="CDL00647.1"/>
    </source>
</evidence>
<keyword evidence="2" id="KW-1185">Reference proteome</keyword>
<dbReference type="AlphaFoldDB" id="V6F5J1"/>
<gene>
    <name evidence="1" type="ordered locus">MGMSRv2__3432</name>
</gene>
<dbReference type="eggNOG" id="ENOG50343M0">
    <property type="taxonomic scope" value="Bacteria"/>
</dbReference>
<proteinExistence type="predicted"/>
<dbReference type="KEGG" id="mgy:MGMSRv2__3432"/>
<dbReference type="HOGENOM" id="CLU_1420366_0_0_5"/>